<dbReference type="AlphaFoldDB" id="A0A4Q9MHA7"/>
<dbReference type="OrthoDB" id="3257981at2759"/>
<dbReference type="Pfam" id="PF03659">
    <property type="entry name" value="Glyco_hydro_71"/>
    <property type="match status" value="1"/>
</dbReference>
<dbReference type="InterPro" id="IPR005197">
    <property type="entry name" value="Glyco_hydro_71"/>
</dbReference>
<dbReference type="Gene3D" id="3.20.20.80">
    <property type="entry name" value="Glycosidases"/>
    <property type="match status" value="1"/>
</dbReference>
<dbReference type="CDD" id="cd11577">
    <property type="entry name" value="GH71"/>
    <property type="match status" value="1"/>
</dbReference>
<evidence type="ECO:0000313" key="1">
    <source>
        <dbReference type="EMBL" id="TBU26769.1"/>
    </source>
</evidence>
<dbReference type="Proteomes" id="UP000292957">
    <property type="component" value="Unassembled WGS sequence"/>
</dbReference>
<organism evidence="1">
    <name type="scientific">Dichomitus squalens</name>
    <dbReference type="NCBI Taxonomy" id="114155"/>
    <lineage>
        <taxon>Eukaryota</taxon>
        <taxon>Fungi</taxon>
        <taxon>Dikarya</taxon>
        <taxon>Basidiomycota</taxon>
        <taxon>Agaricomycotina</taxon>
        <taxon>Agaricomycetes</taxon>
        <taxon>Polyporales</taxon>
        <taxon>Polyporaceae</taxon>
        <taxon>Dichomitus</taxon>
    </lineage>
</organism>
<dbReference type="EMBL" id="ML143441">
    <property type="protein sequence ID" value="TBU26769.1"/>
    <property type="molecule type" value="Genomic_DNA"/>
</dbReference>
<dbReference type="GO" id="GO:0051118">
    <property type="term" value="F:glucan endo-1,3-alpha-glucosidase activity"/>
    <property type="evidence" value="ECO:0007669"/>
    <property type="project" value="InterPro"/>
</dbReference>
<name>A0A4Q9MHA7_9APHY</name>
<proteinExistence type="predicted"/>
<sequence>MCYSFMVGNTYPYSLEDWKEDIILASTHHIDGFALNVGPEEWQKRSISLCYAAALALGSPFKLFLSFDMTVIPGNTPEDVRLLREHVAMTAGHPHQLWYRGGVFVSTFAGQDQLFGFSDLEDAWAHVKDALGEIAPIHLVPSFFIDPRRYPRISAMDGYFNWNGSWPIHLTIDAPRKEVENAKLDTDCHHVHHLGARTFMAAVSPWFFTHYGPNSWTKNWIYRGDDWLLMRRWEQLVANRSQIDIVQIISYNDFGESHYLGPIKGAQPNSQAWVDGYPHTAWLELSGYFARAFKEGAYPPVERDRIFMWSRPHLKDAEATEDEVPRPDRWQLTDDKFWVVVLATGPAEVLLATSDDAPAERWVVKNGVSKLSHPMVAGASMKATMVRDGIVVAGCTPRRDGFRVEKSPKTYNFNVYVAASP</sequence>
<reference evidence="1" key="1">
    <citation type="submission" date="2019-01" db="EMBL/GenBank/DDBJ databases">
        <title>Draft genome sequences of three monokaryotic isolates of the white-rot basidiomycete fungus Dichomitus squalens.</title>
        <authorList>
            <consortium name="DOE Joint Genome Institute"/>
            <person name="Lopez S.C."/>
            <person name="Andreopoulos B."/>
            <person name="Pangilinan J."/>
            <person name="Lipzen A."/>
            <person name="Riley R."/>
            <person name="Ahrendt S."/>
            <person name="Ng V."/>
            <person name="Barry K."/>
            <person name="Daum C."/>
            <person name="Grigoriev I.V."/>
            <person name="Hilden K.S."/>
            <person name="Makela M.R."/>
            <person name="de Vries R.P."/>
        </authorList>
    </citation>
    <scope>NUCLEOTIDE SEQUENCE [LARGE SCALE GENOMIC DNA]</scope>
    <source>
        <strain evidence="1">OM18370.1</strain>
    </source>
</reference>
<protein>
    <submittedName>
        <fullName evidence="1">Glycoside hydrolase family 71 protein</fullName>
    </submittedName>
</protein>
<keyword evidence="1" id="KW-0378">Hydrolase</keyword>
<accession>A0A4Q9MHA7</accession>
<gene>
    <name evidence="1" type="ORF">BD311DRAFT_779459</name>
</gene>